<proteinExistence type="inferred from homology"/>
<evidence type="ECO:0000313" key="10">
    <source>
        <dbReference type="EMBL" id="WZW98487.1"/>
    </source>
</evidence>
<dbReference type="InterPro" id="IPR050545">
    <property type="entry name" value="Mycobact_MmpL"/>
</dbReference>
<keyword evidence="4 8" id="KW-0812">Transmembrane</keyword>
<feature type="domain" description="SSD" evidence="9">
    <location>
        <begin position="576"/>
        <end position="704"/>
    </location>
</feature>
<feature type="transmembrane region" description="Helical" evidence="8">
    <location>
        <begin position="406"/>
        <end position="426"/>
    </location>
</feature>
<comment type="subcellular location">
    <subcellularLocation>
        <location evidence="1">Cell membrane</location>
        <topology evidence="1">Multi-pass membrane protein</topology>
    </subcellularLocation>
</comment>
<dbReference type="RefSeq" id="WP_342372521.1">
    <property type="nucleotide sequence ID" value="NZ_CP115965.1"/>
</dbReference>
<evidence type="ECO:0000256" key="4">
    <source>
        <dbReference type="ARBA" id="ARBA00022692"/>
    </source>
</evidence>
<dbReference type="Proteomes" id="UP001434337">
    <property type="component" value="Chromosome"/>
</dbReference>
<feature type="region of interest" description="Disordered" evidence="7">
    <location>
        <begin position="722"/>
        <end position="749"/>
    </location>
</feature>
<dbReference type="EMBL" id="CP115965">
    <property type="protein sequence ID" value="WZW98487.1"/>
    <property type="molecule type" value="Genomic_DNA"/>
</dbReference>
<keyword evidence="6 8" id="KW-0472">Membrane</keyword>
<evidence type="ECO:0000256" key="5">
    <source>
        <dbReference type="ARBA" id="ARBA00022989"/>
    </source>
</evidence>
<feature type="transmembrane region" description="Helical" evidence="8">
    <location>
        <begin position="12"/>
        <end position="31"/>
    </location>
</feature>
<feature type="transmembrane region" description="Helical" evidence="8">
    <location>
        <begin position="647"/>
        <end position="680"/>
    </location>
</feature>
<feature type="transmembrane region" description="Helical" evidence="8">
    <location>
        <begin position="606"/>
        <end position="626"/>
    </location>
</feature>
<sequence length="749" mass="77457">MSLPSLYIGRGRSWIVALFFLLLGGLVVGFLPEAERDASPTDSLAQGYDSTRVVELAERFPQEGDGTALILWTSTDGEALTEEQLAAARESLFERLPDDAFAGAGGPPAGVDAGAAGPPAGVDAGAAGPPAGVDTGAAGPPAGIPPLPLVSEDGTAAFGTIAIDAADGAENRDAIATLRAELVDEAAEGVTVQVTGPAGIRADLGAVFDGANFRLLAATAAVVALLLLLTYRSPILWIIPLLVVGLADRLAAIVATHTLRLAGVPWDESTIGILSVLVFGAGTNYALLIISRYRDELRATEDRFLAMRRALRHAGEAVVTSASTVVLGVLTLLLSVFPATRGLGLASAVGIVIAAGYALVVLPAVLVLVNRWVFWPLIPRVGQAALVDSDRSVWARVGNQVAKRPAAFIAASLALIAVMGAGLFRIETGLGPSDQFLRKPEAIVALDRLGESFPAGESDPALVITEDDPARVVELAEAVPGVASATVGDAADELTQVRVVLEPEPGSDEARQTIRDLRTAFEGLDMTVVGGTEAQAVDSLDGSAQDQRTIIPLILALVLGVLFVLLRSVVAPLVLVATVVGTYAAALGASWVLFVEVLGFERLDSSVPLLTFLFLVALGIDYNIFLVTRAREEGLRYGSKRGMLRALTATGGVITSAGILLAAVFAVLGVLPLVVLAQIGVIIGVGVLLDTLLVRTVLVPAIAILLGDAFWWPRRPGTAGRRALPAEAPDRQVGEAAAVSAHEEAPVAG</sequence>
<dbReference type="PANTHER" id="PTHR33406">
    <property type="entry name" value="MEMBRANE PROTEIN MJ1562-RELATED"/>
    <property type="match status" value="1"/>
</dbReference>
<name>A0ABZ3C899_9ACTN</name>
<comment type="similarity">
    <text evidence="2">Belongs to the resistance-nodulation-cell division (RND) (TC 2.A.6) family. MmpL subfamily.</text>
</comment>
<evidence type="ECO:0000256" key="6">
    <source>
        <dbReference type="ARBA" id="ARBA00023136"/>
    </source>
</evidence>
<dbReference type="PANTHER" id="PTHR33406:SF6">
    <property type="entry name" value="MEMBRANE PROTEIN YDGH-RELATED"/>
    <property type="match status" value="1"/>
</dbReference>
<gene>
    <name evidence="10" type="ORF">PCC79_16605</name>
</gene>
<feature type="transmembrane region" description="Helical" evidence="8">
    <location>
        <begin position="343"/>
        <end position="369"/>
    </location>
</feature>
<feature type="transmembrane region" description="Helical" evidence="8">
    <location>
        <begin position="211"/>
        <end position="229"/>
    </location>
</feature>
<keyword evidence="5 8" id="KW-1133">Transmembrane helix</keyword>
<evidence type="ECO:0000256" key="3">
    <source>
        <dbReference type="ARBA" id="ARBA00022475"/>
    </source>
</evidence>
<feature type="compositionally biased region" description="Low complexity" evidence="7">
    <location>
        <begin position="109"/>
        <end position="141"/>
    </location>
</feature>
<evidence type="ECO:0000256" key="7">
    <source>
        <dbReference type="SAM" id="MobiDB-lite"/>
    </source>
</evidence>
<dbReference type="PROSITE" id="PS50156">
    <property type="entry name" value="SSD"/>
    <property type="match status" value="2"/>
</dbReference>
<evidence type="ECO:0000259" key="9">
    <source>
        <dbReference type="PROSITE" id="PS50156"/>
    </source>
</evidence>
<feature type="transmembrane region" description="Helical" evidence="8">
    <location>
        <begin position="692"/>
        <end position="712"/>
    </location>
</feature>
<feature type="domain" description="SSD" evidence="9">
    <location>
        <begin position="250"/>
        <end position="368"/>
    </location>
</feature>
<dbReference type="Pfam" id="PF03176">
    <property type="entry name" value="MMPL"/>
    <property type="match status" value="2"/>
</dbReference>
<evidence type="ECO:0000313" key="11">
    <source>
        <dbReference type="Proteomes" id="UP001434337"/>
    </source>
</evidence>
<keyword evidence="3" id="KW-1003">Cell membrane</keyword>
<dbReference type="Gene3D" id="1.20.1640.10">
    <property type="entry name" value="Multidrug efflux transporter AcrB transmembrane domain"/>
    <property type="match status" value="2"/>
</dbReference>
<accession>A0ABZ3C899</accession>
<feature type="transmembrane region" description="Helical" evidence="8">
    <location>
        <begin position="549"/>
        <end position="566"/>
    </location>
</feature>
<reference evidence="10 11" key="1">
    <citation type="journal article" date="2023" name="Environ Microbiome">
        <title>A coral-associated actinobacterium mitigates coral bleaching under heat stress.</title>
        <authorList>
            <person name="Li J."/>
            <person name="Zou Y."/>
            <person name="Li Q."/>
            <person name="Zhang J."/>
            <person name="Bourne D.G."/>
            <person name="Lyu Y."/>
            <person name="Liu C."/>
            <person name="Zhang S."/>
        </authorList>
    </citation>
    <scope>NUCLEOTIDE SEQUENCE [LARGE SCALE GENOMIC DNA]</scope>
    <source>
        <strain evidence="10 11">SCSIO 13291</strain>
    </source>
</reference>
<protein>
    <submittedName>
        <fullName evidence="10">MMPL family transporter</fullName>
    </submittedName>
</protein>
<evidence type="ECO:0000256" key="8">
    <source>
        <dbReference type="SAM" id="Phobius"/>
    </source>
</evidence>
<feature type="region of interest" description="Disordered" evidence="7">
    <location>
        <begin position="103"/>
        <end position="146"/>
    </location>
</feature>
<keyword evidence="11" id="KW-1185">Reference proteome</keyword>
<dbReference type="SUPFAM" id="SSF82866">
    <property type="entry name" value="Multidrug efflux transporter AcrB transmembrane domain"/>
    <property type="match status" value="2"/>
</dbReference>
<evidence type="ECO:0000256" key="1">
    <source>
        <dbReference type="ARBA" id="ARBA00004651"/>
    </source>
</evidence>
<feature type="transmembrane region" description="Helical" evidence="8">
    <location>
        <begin position="236"/>
        <end position="259"/>
    </location>
</feature>
<feature type="transmembrane region" description="Helical" evidence="8">
    <location>
        <begin position="573"/>
        <end position="594"/>
    </location>
</feature>
<feature type="transmembrane region" description="Helical" evidence="8">
    <location>
        <begin position="271"/>
        <end position="293"/>
    </location>
</feature>
<dbReference type="InterPro" id="IPR004869">
    <property type="entry name" value="MMPL_dom"/>
</dbReference>
<evidence type="ECO:0000256" key="2">
    <source>
        <dbReference type="ARBA" id="ARBA00010157"/>
    </source>
</evidence>
<feature type="transmembrane region" description="Helical" evidence="8">
    <location>
        <begin position="314"/>
        <end position="337"/>
    </location>
</feature>
<dbReference type="InterPro" id="IPR000731">
    <property type="entry name" value="SSD"/>
</dbReference>
<organism evidence="10 11">
    <name type="scientific">Propioniciclava soli</name>
    <dbReference type="NCBI Taxonomy" id="2775081"/>
    <lineage>
        <taxon>Bacteria</taxon>
        <taxon>Bacillati</taxon>
        <taxon>Actinomycetota</taxon>
        <taxon>Actinomycetes</taxon>
        <taxon>Propionibacteriales</taxon>
        <taxon>Propionibacteriaceae</taxon>
        <taxon>Propioniciclava</taxon>
    </lineage>
</organism>